<dbReference type="AlphaFoldDB" id="A0A7U2EXP2"/>
<accession>A0A7U2EXP2</accession>
<gene>
    <name evidence="1" type="ORF">JI435_406790</name>
</gene>
<dbReference type="EMBL" id="CP069027">
    <property type="protein sequence ID" value="QRC95036.1"/>
    <property type="molecule type" value="Genomic_DNA"/>
</dbReference>
<dbReference type="VEuPathDB" id="FungiDB:JI435_406790"/>
<reference evidence="2" key="1">
    <citation type="journal article" date="2021" name="BMC Genomics">
        <title>Chromosome-level genome assembly and manually-curated proteome of model necrotroph Parastagonospora nodorum Sn15 reveals a genome-wide trove of candidate effector homologs, and redundancy of virulence-related functions within an accessory chromosome.</title>
        <authorList>
            <person name="Bertazzoni S."/>
            <person name="Jones D.A.B."/>
            <person name="Phan H.T."/>
            <person name="Tan K.-C."/>
            <person name="Hane J.K."/>
        </authorList>
    </citation>
    <scope>NUCLEOTIDE SEQUENCE [LARGE SCALE GENOMIC DNA]</scope>
    <source>
        <strain evidence="2">SN15 / ATCC MYA-4574 / FGSC 10173)</strain>
    </source>
</reference>
<protein>
    <submittedName>
        <fullName evidence="1">Uncharacterized protein</fullName>
    </submittedName>
</protein>
<name>A0A7U2EXP2_PHANO</name>
<keyword evidence="2" id="KW-1185">Reference proteome</keyword>
<proteinExistence type="predicted"/>
<evidence type="ECO:0000313" key="1">
    <source>
        <dbReference type="EMBL" id="QRC95036.1"/>
    </source>
</evidence>
<sequence>MQKTQFPIVQENKMPAPRSVLQVRSKWLGPRRALGVTWIREIRLSTRLTRVFWGAVGWACRRETWAIGDVFVGLAMLHAGLSRHALLQDLTDMRALLCNVCCFVQIVKREDVFTG</sequence>
<organism evidence="1 2">
    <name type="scientific">Phaeosphaeria nodorum (strain SN15 / ATCC MYA-4574 / FGSC 10173)</name>
    <name type="common">Glume blotch fungus</name>
    <name type="synonym">Parastagonospora nodorum</name>
    <dbReference type="NCBI Taxonomy" id="321614"/>
    <lineage>
        <taxon>Eukaryota</taxon>
        <taxon>Fungi</taxon>
        <taxon>Dikarya</taxon>
        <taxon>Ascomycota</taxon>
        <taxon>Pezizomycotina</taxon>
        <taxon>Dothideomycetes</taxon>
        <taxon>Pleosporomycetidae</taxon>
        <taxon>Pleosporales</taxon>
        <taxon>Pleosporineae</taxon>
        <taxon>Phaeosphaeriaceae</taxon>
        <taxon>Parastagonospora</taxon>
    </lineage>
</organism>
<evidence type="ECO:0000313" key="2">
    <source>
        <dbReference type="Proteomes" id="UP000663193"/>
    </source>
</evidence>
<dbReference type="Proteomes" id="UP000663193">
    <property type="component" value="Chromosome 5"/>
</dbReference>